<dbReference type="EMBL" id="JBHRXX010000007">
    <property type="protein sequence ID" value="MFC3685033.1"/>
    <property type="molecule type" value="Genomic_DNA"/>
</dbReference>
<dbReference type="RefSeq" id="WP_382175608.1">
    <property type="nucleotide sequence ID" value="NZ_JBHRXX010000007.1"/>
</dbReference>
<keyword evidence="1" id="KW-1133">Transmembrane helix</keyword>
<proteinExistence type="predicted"/>
<accession>A0ABV7W9J8</accession>
<feature type="transmembrane region" description="Helical" evidence="1">
    <location>
        <begin position="16"/>
        <end position="36"/>
    </location>
</feature>
<sequence>MTHLRNSWTEGHTRCVLLVIAALAILLSLTTLVDLIKQNTARGEALRASLSGPHRMVVAEPPQNTAVEQVATALP</sequence>
<organism evidence="2 3">
    <name type="scientific">Hydrogenophaga luteola</name>
    <dbReference type="NCBI Taxonomy" id="1591122"/>
    <lineage>
        <taxon>Bacteria</taxon>
        <taxon>Pseudomonadati</taxon>
        <taxon>Pseudomonadota</taxon>
        <taxon>Betaproteobacteria</taxon>
        <taxon>Burkholderiales</taxon>
        <taxon>Comamonadaceae</taxon>
        <taxon>Hydrogenophaga</taxon>
    </lineage>
</organism>
<evidence type="ECO:0000313" key="2">
    <source>
        <dbReference type="EMBL" id="MFC3685033.1"/>
    </source>
</evidence>
<keyword evidence="1" id="KW-0472">Membrane</keyword>
<keyword evidence="1" id="KW-0812">Transmembrane</keyword>
<reference evidence="3" key="1">
    <citation type="journal article" date="2019" name="Int. J. Syst. Evol. Microbiol.">
        <title>The Global Catalogue of Microorganisms (GCM) 10K type strain sequencing project: providing services to taxonomists for standard genome sequencing and annotation.</title>
        <authorList>
            <consortium name="The Broad Institute Genomics Platform"/>
            <consortium name="The Broad Institute Genome Sequencing Center for Infectious Disease"/>
            <person name="Wu L."/>
            <person name="Ma J."/>
        </authorList>
    </citation>
    <scope>NUCLEOTIDE SEQUENCE [LARGE SCALE GENOMIC DNA]</scope>
    <source>
        <strain evidence="3">KCTC 42501</strain>
    </source>
</reference>
<dbReference type="Proteomes" id="UP001595729">
    <property type="component" value="Unassembled WGS sequence"/>
</dbReference>
<comment type="caution">
    <text evidence="2">The sequence shown here is derived from an EMBL/GenBank/DDBJ whole genome shotgun (WGS) entry which is preliminary data.</text>
</comment>
<evidence type="ECO:0000313" key="3">
    <source>
        <dbReference type="Proteomes" id="UP001595729"/>
    </source>
</evidence>
<evidence type="ECO:0008006" key="4">
    <source>
        <dbReference type="Google" id="ProtNLM"/>
    </source>
</evidence>
<name>A0ABV7W9J8_9BURK</name>
<evidence type="ECO:0000256" key="1">
    <source>
        <dbReference type="SAM" id="Phobius"/>
    </source>
</evidence>
<protein>
    <recommendedName>
        <fullName evidence="4">ABC transporter permease</fullName>
    </recommendedName>
</protein>
<keyword evidence="3" id="KW-1185">Reference proteome</keyword>
<gene>
    <name evidence="2" type="ORF">ACFOPI_15620</name>
</gene>